<reference evidence="2" key="1">
    <citation type="submission" date="2022-01" db="EMBL/GenBank/DDBJ databases">
        <title>Genome Sequence Resource for Two Populations of Ditylenchus destructor, the Migratory Endoparasitic Phytonematode.</title>
        <authorList>
            <person name="Zhang H."/>
            <person name="Lin R."/>
            <person name="Xie B."/>
        </authorList>
    </citation>
    <scope>NUCLEOTIDE SEQUENCE</scope>
    <source>
        <strain evidence="2">BazhouSP</strain>
    </source>
</reference>
<dbReference type="EMBL" id="JAKKPZ010000113">
    <property type="protein sequence ID" value="KAI1701675.1"/>
    <property type="molecule type" value="Genomic_DNA"/>
</dbReference>
<sequence length="115" mass="12455">MCRLPILLTFAILSYPSAAPQSAGSGAISCRSCIEYAQHVCALYIYPPCVLFNIPDLCHHMVVNPTSSSTTSSSSTAQCIVQLKSFTRKIKQEIQTRQAIPPGMCIAAGLCDFLR</sequence>
<evidence type="ECO:0008006" key="4">
    <source>
        <dbReference type="Google" id="ProtNLM"/>
    </source>
</evidence>
<feature type="signal peptide" evidence="1">
    <location>
        <begin position="1"/>
        <end position="18"/>
    </location>
</feature>
<dbReference type="PROSITE" id="PS51257">
    <property type="entry name" value="PROKAR_LIPOPROTEIN"/>
    <property type="match status" value="1"/>
</dbReference>
<protein>
    <recommendedName>
        <fullName evidence="4">Saposin B-type domain-containing protein</fullName>
    </recommendedName>
</protein>
<accession>A0AAD4R0E3</accession>
<name>A0AAD4R0E3_9BILA</name>
<comment type="caution">
    <text evidence="2">The sequence shown here is derived from an EMBL/GenBank/DDBJ whole genome shotgun (WGS) entry which is preliminary data.</text>
</comment>
<keyword evidence="1" id="KW-0732">Signal</keyword>
<dbReference type="AlphaFoldDB" id="A0AAD4R0E3"/>
<proteinExistence type="predicted"/>
<evidence type="ECO:0000313" key="3">
    <source>
        <dbReference type="Proteomes" id="UP001201812"/>
    </source>
</evidence>
<dbReference type="Proteomes" id="UP001201812">
    <property type="component" value="Unassembled WGS sequence"/>
</dbReference>
<organism evidence="2 3">
    <name type="scientific">Ditylenchus destructor</name>
    <dbReference type="NCBI Taxonomy" id="166010"/>
    <lineage>
        <taxon>Eukaryota</taxon>
        <taxon>Metazoa</taxon>
        <taxon>Ecdysozoa</taxon>
        <taxon>Nematoda</taxon>
        <taxon>Chromadorea</taxon>
        <taxon>Rhabditida</taxon>
        <taxon>Tylenchina</taxon>
        <taxon>Tylenchomorpha</taxon>
        <taxon>Sphaerularioidea</taxon>
        <taxon>Anguinidae</taxon>
        <taxon>Anguininae</taxon>
        <taxon>Ditylenchus</taxon>
    </lineage>
</organism>
<feature type="chain" id="PRO_5041972201" description="Saposin B-type domain-containing protein" evidence="1">
    <location>
        <begin position="19"/>
        <end position="115"/>
    </location>
</feature>
<keyword evidence="3" id="KW-1185">Reference proteome</keyword>
<evidence type="ECO:0000256" key="1">
    <source>
        <dbReference type="SAM" id="SignalP"/>
    </source>
</evidence>
<evidence type="ECO:0000313" key="2">
    <source>
        <dbReference type="EMBL" id="KAI1701675.1"/>
    </source>
</evidence>
<gene>
    <name evidence="2" type="ORF">DdX_15928</name>
</gene>